<protein>
    <recommendedName>
        <fullName evidence="16">Peptidoglycan D,D-transpeptidase FtsI</fullName>
        <ecNumber evidence="16">3.4.16.4</ecNumber>
    </recommendedName>
    <alternativeName>
        <fullName evidence="16">Penicillin-binding protein 3</fullName>
        <shortName evidence="16">PBP-3</shortName>
    </alternativeName>
</protein>
<evidence type="ECO:0000256" key="9">
    <source>
        <dbReference type="ARBA" id="ARBA00022960"/>
    </source>
</evidence>
<comment type="caution">
    <text evidence="19">The sequence shown here is derived from an EMBL/GenBank/DDBJ whole genome shotgun (WGS) entry which is preliminary data.</text>
</comment>
<dbReference type="GO" id="GO:0009002">
    <property type="term" value="F:serine-type D-Ala-D-Ala carboxypeptidase activity"/>
    <property type="evidence" value="ECO:0007669"/>
    <property type="project" value="UniProtKB-UniRule"/>
</dbReference>
<evidence type="ECO:0000256" key="2">
    <source>
        <dbReference type="ARBA" id="ARBA00022475"/>
    </source>
</evidence>
<dbReference type="PANTHER" id="PTHR30627:SF1">
    <property type="entry name" value="PEPTIDOGLYCAN D,D-TRANSPEPTIDASE FTSI"/>
    <property type="match status" value="1"/>
</dbReference>
<keyword evidence="3 16" id="KW-0997">Cell inner membrane</keyword>
<dbReference type="InterPro" id="IPR012338">
    <property type="entry name" value="Beta-lactam/transpept-like"/>
</dbReference>
<evidence type="ECO:0000256" key="8">
    <source>
        <dbReference type="ARBA" id="ARBA00022801"/>
    </source>
</evidence>
<keyword evidence="6 16" id="KW-0645">Protease</keyword>
<evidence type="ECO:0000259" key="18">
    <source>
        <dbReference type="Pfam" id="PF03717"/>
    </source>
</evidence>
<dbReference type="Gene3D" id="3.90.1310.10">
    <property type="entry name" value="Penicillin-binding protein 2a (Domain 2)"/>
    <property type="match status" value="1"/>
</dbReference>
<comment type="subcellular location">
    <subcellularLocation>
        <location evidence="1">Membrane</location>
    </subcellularLocation>
</comment>
<dbReference type="EMBL" id="AAQH01000027">
    <property type="protein sequence ID" value="EAT10953.1"/>
    <property type="molecule type" value="Genomic_DNA"/>
</dbReference>
<dbReference type="AlphaFoldDB" id="Q1MYB4"/>
<evidence type="ECO:0000256" key="16">
    <source>
        <dbReference type="HAMAP-Rule" id="MF_02080"/>
    </source>
</evidence>
<evidence type="ECO:0000313" key="20">
    <source>
        <dbReference type="Proteomes" id="UP000004263"/>
    </source>
</evidence>
<name>Q1MYB4_9GAMM</name>
<evidence type="ECO:0000256" key="5">
    <source>
        <dbReference type="ARBA" id="ARBA00022645"/>
    </source>
</evidence>
<dbReference type="InterPro" id="IPR050515">
    <property type="entry name" value="Beta-lactam/transpept"/>
</dbReference>
<comment type="pathway">
    <text evidence="16">Cell wall biogenesis; peptidoglycan biosynthesis.</text>
</comment>
<evidence type="ECO:0000256" key="13">
    <source>
        <dbReference type="ARBA" id="ARBA00023210"/>
    </source>
</evidence>
<feature type="domain" description="Penicillin-binding protein dimerisation" evidence="18">
    <location>
        <begin position="61"/>
        <end position="212"/>
    </location>
</feature>
<keyword evidence="9 16" id="KW-0133">Cell shape</keyword>
<dbReference type="InterPro" id="IPR005311">
    <property type="entry name" value="PBP_dimer"/>
</dbReference>
<dbReference type="InterPro" id="IPR001460">
    <property type="entry name" value="PCN-bd_Tpept"/>
</dbReference>
<dbReference type="PANTHER" id="PTHR30627">
    <property type="entry name" value="PEPTIDOGLYCAN D,D-TRANSPEPTIDASE"/>
    <property type="match status" value="1"/>
</dbReference>
<dbReference type="InterPro" id="IPR037532">
    <property type="entry name" value="FtsI_transpept"/>
</dbReference>
<dbReference type="GO" id="GO:0043093">
    <property type="term" value="P:FtsZ-dependent cytokinesis"/>
    <property type="evidence" value="ECO:0007669"/>
    <property type="project" value="UniProtKB-UniRule"/>
</dbReference>
<feature type="domain" description="Penicillin-binding protein transpeptidase" evidence="17">
    <location>
        <begin position="254"/>
        <end position="549"/>
    </location>
</feature>
<reference evidence="19 20" key="1">
    <citation type="submission" date="2006-03" db="EMBL/GenBank/DDBJ databases">
        <authorList>
            <person name="Pinhassi J."/>
            <person name="Pedros-Alio C."/>
            <person name="Ferriera S."/>
            <person name="Johnson J."/>
            <person name="Kravitz S."/>
            <person name="Halpern A."/>
            <person name="Remington K."/>
            <person name="Beeson K."/>
            <person name="Tran B."/>
            <person name="Rogers Y.-H."/>
            <person name="Friedman R."/>
            <person name="Venter J.C."/>
        </authorList>
    </citation>
    <scope>NUCLEOTIDE SEQUENCE [LARGE SCALE GENOMIC DNA]</scope>
    <source>
        <strain evidence="19 20">RED65</strain>
    </source>
</reference>
<dbReference type="GO" id="GO:0006508">
    <property type="term" value="P:proteolysis"/>
    <property type="evidence" value="ECO:0007669"/>
    <property type="project" value="UniProtKB-KW"/>
</dbReference>
<sequence length="579" mass="63347">MSNKNQYANSQGARAWRHYLVMTLGLLLFVVLAGRLVQLQTFEQDFLQSEGEKRTVRDQLIHAYRGMIVDRNNEPLAVSTPVKSIWINPKQFLQDSKDIEGDLRQLAFHLSQSFWQLKNRVLLNKQKEFMYLERQQTPLLAKAIQALELPGVGVQQEFKRFYPAGEVASHVVGFTNIDESGIEGVELAFNDYLEGTPGVGRIVKDRLGRLVKDLGVVEPAQAGKELVLSLDLRLQYQAYRELKASVTQHGAKAGSLIMVDVKTGEILALVNQPAFNPNNRVELVADSVRNRVATDIFEPGSTVKPFTVAAALSNGIVQTESIVNTHPGFMRLKGKTIRDHRDYGRLDITGILTKSSNIGVSKLALEMGGNALWQFYQSLGLGQPVGLGLPGEQGGKISIRGAHWDNLQTATMSFGYGLAVTPLQLAQAYQVLANGGIKMPLTLVKQNKVRGERIISNKVANDVVAMLETVVGPKGTARRARVDGYRVAGKTGTVHKVGAQGYKDESYLSLFAGIAPADNPRIATIIVVDEPAGREYYGGEVAAPVFSRVAQASLRLLNIAPNVFSEKALAQNAIGRGHD</sequence>
<comment type="similarity">
    <text evidence="16">Belongs to the transpeptidase family. FtsI subfamily.</text>
</comment>
<dbReference type="Pfam" id="PF03717">
    <property type="entry name" value="PBP_dimer"/>
    <property type="match status" value="1"/>
</dbReference>
<dbReference type="HAMAP" id="MF_02080">
    <property type="entry name" value="FtsI_transpept"/>
    <property type="match status" value="1"/>
</dbReference>
<keyword evidence="20" id="KW-1185">Reference proteome</keyword>
<keyword evidence="10 16" id="KW-0573">Peptidoglycan synthesis</keyword>
<dbReference type="OrthoDB" id="9789078at2"/>
<comment type="catalytic activity">
    <reaction evidence="16">
        <text>Preferential cleavage: (Ac)2-L-Lys-D-Ala-|-D-Ala. Also transpeptidation of peptidyl-alanyl moieties that are N-acyl substituents of D-alanine.</text>
        <dbReference type="EC" id="3.4.16.4"/>
    </reaction>
</comment>
<evidence type="ECO:0000256" key="14">
    <source>
        <dbReference type="ARBA" id="ARBA00023306"/>
    </source>
</evidence>
<comment type="function">
    <text evidence="16">Catalyzes cross-linking of the peptidoglycan cell wall at the division septum.</text>
</comment>
<dbReference type="STRING" id="207949.RED65_03020"/>
<keyword evidence="7 16" id="KW-0812">Transmembrane</keyword>
<dbReference type="Gene3D" id="3.40.710.10">
    <property type="entry name" value="DD-peptidase/beta-lactamase superfamily"/>
    <property type="match status" value="1"/>
</dbReference>
<dbReference type="InterPro" id="IPR036138">
    <property type="entry name" value="PBP_dimer_sf"/>
</dbReference>
<keyword evidence="15 16" id="KW-0961">Cell wall biogenesis/degradation</keyword>
<dbReference type="EC" id="3.4.16.4" evidence="16"/>
<dbReference type="GO" id="GO:0009252">
    <property type="term" value="P:peptidoglycan biosynthetic process"/>
    <property type="evidence" value="ECO:0007669"/>
    <property type="project" value="UniProtKB-UniRule"/>
</dbReference>
<dbReference type="GO" id="GO:0008658">
    <property type="term" value="F:penicillin binding"/>
    <property type="evidence" value="ECO:0007669"/>
    <property type="project" value="InterPro"/>
</dbReference>
<dbReference type="Pfam" id="PF00905">
    <property type="entry name" value="Transpeptidase"/>
    <property type="match status" value="1"/>
</dbReference>
<dbReference type="UniPathway" id="UPA00219"/>
<keyword evidence="8 16" id="KW-0378">Hydrolase</keyword>
<evidence type="ECO:0000313" key="19">
    <source>
        <dbReference type="EMBL" id="EAT10953.1"/>
    </source>
</evidence>
<keyword evidence="4 16" id="KW-0132">Cell division</keyword>
<accession>Q1MYB4</accession>
<dbReference type="GO" id="GO:0008360">
    <property type="term" value="P:regulation of cell shape"/>
    <property type="evidence" value="ECO:0007669"/>
    <property type="project" value="UniProtKB-KW"/>
</dbReference>
<evidence type="ECO:0000256" key="1">
    <source>
        <dbReference type="ARBA" id="ARBA00004370"/>
    </source>
</evidence>
<keyword evidence="12 16" id="KW-0472">Membrane</keyword>
<proteinExistence type="inferred from homology"/>
<dbReference type="RefSeq" id="WP_007016764.1">
    <property type="nucleotide sequence ID" value="NZ_AAQH01000027.1"/>
</dbReference>
<dbReference type="SUPFAM" id="SSF56519">
    <property type="entry name" value="Penicillin binding protein dimerisation domain"/>
    <property type="match status" value="1"/>
</dbReference>
<evidence type="ECO:0000256" key="7">
    <source>
        <dbReference type="ARBA" id="ARBA00022692"/>
    </source>
</evidence>
<evidence type="ECO:0000256" key="4">
    <source>
        <dbReference type="ARBA" id="ARBA00022618"/>
    </source>
</evidence>
<dbReference type="GO" id="GO:0005886">
    <property type="term" value="C:plasma membrane"/>
    <property type="evidence" value="ECO:0007669"/>
    <property type="project" value="UniProtKB-UniRule"/>
</dbReference>
<dbReference type="SUPFAM" id="SSF56601">
    <property type="entry name" value="beta-lactamase/transpeptidase-like"/>
    <property type="match status" value="1"/>
</dbReference>
<evidence type="ECO:0000256" key="10">
    <source>
        <dbReference type="ARBA" id="ARBA00022984"/>
    </source>
</evidence>
<evidence type="ECO:0000259" key="17">
    <source>
        <dbReference type="Pfam" id="PF00905"/>
    </source>
</evidence>
<organism evidence="19 20">
    <name type="scientific">Bermanella marisrubri</name>
    <dbReference type="NCBI Taxonomy" id="207949"/>
    <lineage>
        <taxon>Bacteria</taxon>
        <taxon>Pseudomonadati</taxon>
        <taxon>Pseudomonadota</taxon>
        <taxon>Gammaproteobacteria</taxon>
        <taxon>Oceanospirillales</taxon>
        <taxon>Oceanospirillaceae</taxon>
        <taxon>Bermanella</taxon>
    </lineage>
</organism>
<feature type="active site" description="Acyl-ester intermediate" evidence="16">
    <location>
        <position position="301"/>
    </location>
</feature>
<keyword evidence="11 16" id="KW-1133">Transmembrane helix</keyword>
<keyword evidence="5 16" id="KW-0121">Carboxypeptidase</keyword>
<keyword evidence="2 16" id="KW-1003">Cell membrane</keyword>
<keyword evidence="14 16" id="KW-0131">Cell cycle</keyword>
<evidence type="ECO:0000256" key="6">
    <source>
        <dbReference type="ARBA" id="ARBA00022670"/>
    </source>
</evidence>
<dbReference type="Gene3D" id="3.30.450.330">
    <property type="match status" value="1"/>
</dbReference>
<dbReference type="GO" id="GO:0000917">
    <property type="term" value="P:division septum assembly"/>
    <property type="evidence" value="ECO:0007669"/>
    <property type="project" value="UniProtKB-KW"/>
</dbReference>
<dbReference type="GO" id="GO:0071555">
    <property type="term" value="P:cell wall organization"/>
    <property type="evidence" value="ECO:0007669"/>
    <property type="project" value="UniProtKB-KW"/>
</dbReference>
<keyword evidence="13 16" id="KW-0717">Septation</keyword>
<evidence type="ECO:0000256" key="11">
    <source>
        <dbReference type="ARBA" id="ARBA00022989"/>
    </source>
</evidence>
<dbReference type="GO" id="GO:0008955">
    <property type="term" value="F:peptidoglycan glycosyltransferase activity"/>
    <property type="evidence" value="ECO:0007669"/>
    <property type="project" value="InterPro"/>
</dbReference>
<evidence type="ECO:0000256" key="3">
    <source>
        <dbReference type="ARBA" id="ARBA00022519"/>
    </source>
</evidence>
<gene>
    <name evidence="16" type="primary">ftsI</name>
    <name evidence="19" type="ORF">RED65_03020</name>
</gene>
<dbReference type="Proteomes" id="UP000004263">
    <property type="component" value="Unassembled WGS sequence"/>
</dbReference>
<dbReference type="HOGENOM" id="CLU_009289_6_2_6"/>
<evidence type="ECO:0000256" key="12">
    <source>
        <dbReference type="ARBA" id="ARBA00023136"/>
    </source>
</evidence>
<evidence type="ECO:0000256" key="15">
    <source>
        <dbReference type="ARBA" id="ARBA00023316"/>
    </source>
</evidence>